<reference evidence="2" key="1">
    <citation type="journal article" date="2019" name="Int. J. Syst. Evol. Microbiol.">
        <title>The Global Catalogue of Microorganisms (GCM) 10K type strain sequencing project: providing services to taxonomists for standard genome sequencing and annotation.</title>
        <authorList>
            <consortium name="The Broad Institute Genomics Platform"/>
            <consortium name="The Broad Institute Genome Sequencing Center for Infectious Disease"/>
            <person name="Wu L."/>
            <person name="Ma J."/>
        </authorList>
    </citation>
    <scope>NUCLEOTIDE SEQUENCE [LARGE SCALE GENOMIC DNA]</scope>
    <source>
        <strain evidence="2">DFY41</strain>
    </source>
</reference>
<dbReference type="InterPro" id="IPR032710">
    <property type="entry name" value="NTF2-like_dom_sf"/>
</dbReference>
<comment type="caution">
    <text evidence="1">The sequence shown here is derived from an EMBL/GenBank/DDBJ whole genome shotgun (WGS) entry which is preliminary data.</text>
</comment>
<dbReference type="EMBL" id="JBHSKD010000008">
    <property type="protein sequence ID" value="MFC5176775.1"/>
    <property type="molecule type" value="Genomic_DNA"/>
</dbReference>
<dbReference type="Gene3D" id="3.10.450.50">
    <property type="match status" value="1"/>
</dbReference>
<dbReference type="Proteomes" id="UP001596087">
    <property type="component" value="Unassembled WGS sequence"/>
</dbReference>
<protein>
    <submittedName>
        <fullName evidence="1">Uncharacterized protein</fullName>
    </submittedName>
</protein>
<sequence>MNGEPVAVEAIVERVRRVHAALTDFRQVTVDRIDDGTRTALLLSQSGVHVGPLPTPLGTLAPTGRLLTRRLVEFITHDHLRLVEVTGVADDLDRLGRAGVVTPFA</sequence>
<name>A0ABW0BI56_9ACTN</name>
<dbReference type="SUPFAM" id="SSF54427">
    <property type="entry name" value="NTF2-like"/>
    <property type="match status" value="1"/>
</dbReference>
<organism evidence="1 2">
    <name type="scientific">Nocardioides taihuensis</name>
    <dbReference type="NCBI Taxonomy" id="1835606"/>
    <lineage>
        <taxon>Bacteria</taxon>
        <taxon>Bacillati</taxon>
        <taxon>Actinomycetota</taxon>
        <taxon>Actinomycetes</taxon>
        <taxon>Propionibacteriales</taxon>
        <taxon>Nocardioidaceae</taxon>
        <taxon>Nocardioides</taxon>
    </lineage>
</organism>
<accession>A0ABW0BI56</accession>
<evidence type="ECO:0000313" key="2">
    <source>
        <dbReference type="Proteomes" id="UP001596087"/>
    </source>
</evidence>
<dbReference type="RefSeq" id="WP_378589323.1">
    <property type="nucleotide sequence ID" value="NZ_JBHSKD010000008.1"/>
</dbReference>
<proteinExistence type="predicted"/>
<gene>
    <name evidence="1" type="ORF">ACFPGP_08825</name>
</gene>
<evidence type="ECO:0000313" key="1">
    <source>
        <dbReference type="EMBL" id="MFC5176775.1"/>
    </source>
</evidence>
<keyword evidence="2" id="KW-1185">Reference proteome</keyword>